<dbReference type="GO" id="GO:0005886">
    <property type="term" value="C:plasma membrane"/>
    <property type="evidence" value="ECO:0007669"/>
    <property type="project" value="UniProtKB-SubCell"/>
</dbReference>
<dbReference type="Pfam" id="PF00512">
    <property type="entry name" value="HisKA"/>
    <property type="match status" value="1"/>
</dbReference>
<dbReference type="Gene3D" id="3.30.450.20">
    <property type="entry name" value="PAS domain"/>
    <property type="match status" value="1"/>
</dbReference>
<evidence type="ECO:0000256" key="9">
    <source>
        <dbReference type="ARBA" id="ARBA00022777"/>
    </source>
</evidence>
<dbReference type="CDD" id="cd12912">
    <property type="entry name" value="PDC2_MCP_like"/>
    <property type="match status" value="1"/>
</dbReference>
<dbReference type="Pfam" id="PF02743">
    <property type="entry name" value="dCache_1"/>
    <property type="match status" value="1"/>
</dbReference>
<dbReference type="Proteomes" id="UP000579281">
    <property type="component" value="Unassembled WGS sequence"/>
</dbReference>
<dbReference type="PANTHER" id="PTHR43547:SF2">
    <property type="entry name" value="HYBRID SIGNAL TRANSDUCTION HISTIDINE KINASE C"/>
    <property type="match status" value="1"/>
</dbReference>
<protein>
    <recommendedName>
        <fullName evidence="3">histidine kinase</fullName>
        <ecNumber evidence="3">2.7.13.3</ecNumber>
    </recommendedName>
</protein>
<dbReference type="InterPro" id="IPR036890">
    <property type="entry name" value="HATPase_C_sf"/>
</dbReference>
<evidence type="ECO:0000256" key="3">
    <source>
        <dbReference type="ARBA" id="ARBA00012438"/>
    </source>
</evidence>
<keyword evidence="13 14" id="KW-0472">Membrane</keyword>
<comment type="subcellular location">
    <subcellularLocation>
        <location evidence="2">Cell membrane</location>
        <topology evidence="2">Multi-pass membrane protein</topology>
    </subcellularLocation>
</comment>
<dbReference type="Pfam" id="PF02518">
    <property type="entry name" value="HATPase_c"/>
    <property type="match status" value="1"/>
</dbReference>
<keyword evidence="7 14" id="KW-0812">Transmembrane</keyword>
<organism evidence="16 17">
    <name type="scientific">Anaerosolibacter carboniphilus</name>
    <dbReference type="NCBI Taxonomy" id="1417629"/>
    <lineage>
        <taxon>Bacteria</taxon>
        <taxon>Bacillati</taxon>
        <taxon>Bacillota</taxon>
        <taxon>Clostridia</taxon>
        <taxon>Peptostreptococcales</taxon>
        <taxon>Thermotaleaceae</taxon>
        <taxon>Anaerosolibacter</taxon>
    </lineage>
</organism>
<dbReference type="InterPro" id="IPR029151">
    <property type="entry name" value="Sensor-like_sf"/>
</dbReference>
<dbReference type="InterPro" id="IPR003594">
    <property type="entry name" value="HATPase_dom"/>
</dbReference>
<keyword evidence="11 14" id="KW-1133">Transmembrane helix</keyword>
<evidence type="ECO:0000313" key="16">
    <source>
        <dbReference type="EMBL" id="MBB6216742.1"/>
    </source>
</evidence>
<evidence type="ECO:0000256" key="1">
    <source>
        <dbReference type="ARBA" id="ARBA00000085"/>
    </source>
</evidence>
<dbReference type="CDD" id="cd12914">
    <property type="entry name" value="PDC1_DGC_like"/>
    <property type="match status" value="1"/>
</dbReference>
<dbReference type="InterPro" id="IPR003661">
    <property type="entry name" value="HisK_dim/P_dom"/>
</dbReference>
<dbReference type="InterPro" id="IPR036097">
    <property type="entry name" value="HisK_dim/P_sf"/>
</dbReference>
<dbReference type="InterPro" id="IPR033479">
    <property type="entry name" value="dCache_1"/>
</dbReference>
<keyword evidence="17" id="KW-1185">Reference proteome</keyword>
<keyword evidence="10" id="KW-0067">ATP-binding</keyword>
<dbReference type="GO" id="GO:0000155">
    <property type="term" value="F:phosphorelay sensor kinase activity"/>
    <property type="evidence" value="ECO:0007669"/>
    <property type="project" value="InterPro"/>
</dbReference>
<dbReference type="SMART" id="SM00387">
    <property type="entry name" value="HATPase_c"/>
    <property type="match status" value="1"/>
</dbReference>
<evidence type="ECO:0000256" key="10">
    <source>
        <dbReference type="ARBA" id="ARBA00022840"/>
    </source>
</evidence>
<keyword evidence="9 16" id="KW-0418">Kinase</keyword>
<proteinExistence type="predicted"/>
<keyword evidence="8" id="KW-0547">Nucleotide-binding</keyword>
<dbReference type="FunFam" id="3.30.565.10:FF:000037">
    <property type="entry name" value="Hybrid sensor histidine kinase/response regulator"/>
    <property type="match status" value="1"/>
</dbReference>
<evidence type="ECO:0000256" key="2">
    <source>
        <dbReference type="ARBA" id="ARBA00004651"/>
    </source>
</evidence>
<evidence type="ECO:0000256" key="6">
    <source>
        <dbReference type="ARBA" id="ARBA00022679"/>
    </source>
</evidence>
<feature type="domain" description="Histidine kinase" evidence="15">
    <location>
        <begin position="346"/>
        <end position="569"/>
    </location>
</feature>
<gene>
    <name evidence="16" type="ORF">HNQ80_002846</name>
</gene>
<comment type="catalytic activity">
    <reaction evidence="1">
        <text>ATP + protein L-histidine = ADP + protein N-phospho-L-histidine.</text>
        <dbReference type="EC" id="2.7.13.3"/>
    </reaction>
</comment>
<evidence type="ECO:0000256" key="8">
    <source>
        <dbReference type="ARBA" id="ARBA00022741"/>
    </source>
</evidence>
<dbReference type="Gene3D" id="3.30.565.10">
    <property type="entry name" value="Histidine kinase-like ATPase, C-terminal domain"/>
    <property type="match status" value="1"/>
</dbReference>
<evidence type="ECO:0000256" key="5">
    <source>
        <dbReference type="ARBA" id="ARBA00022553"/>
    </source>
</evidence>
<keyword evidence="4" id="KW-1003">Cell membrane</keyword>
<name>A0A841L0P3_9FIRM</name>
<evidence type="ECO:0000259" key="15">
    <source>
        <dbReference type="PROSITE" id="PS50109"/>
    </source>
</evidence>
<dbReference type="SUPFAM" id="SSF47384">
    <property type="entry name" value="Homodimeric domain of signal transducing histidine kinase"/>
    <property type="match status" value="1"/>
</dbReference>
<evidence type="ECO:0000256" key="14">
    <source>
        <dbReference type="SAM" id="Phobius"/>
    </source>
</evidence>
<dbReference type="AlphaFoldDB" id="A0A841L0P3"/>
<reference evidence="16 17" key="1">
    <citation type="submission" date="2020-08" db="EMBL/GenBank/DDBJ databases">
        <title>Genomic Encyclopedia of Type Strains, Phase IV (KMG-IV): sequencing the most valuable type-strain genomes for metagenomic binning, comparative biology and taxonomic classification.</title>
        <authorList>
            <person name="Goeker M."/>
        </authorList>
    </citation>
    <scope>NUCLEOTIDE SEQUENCE [LARGE SCALE GENOMIC DNA]</scope>
    <source>
        <strain evidence="16 17">DSM 103526</strain>
    </source>
</reference>
<feature type="transmembrane region" description="Helical" evidence="14">
    <location>
        <begin position="290"/>
        <end position="312"/>
    </location>
</feature>
<evidence type="ECO:0000256" key="11">
    <source>
        <dbReference type="ARBA" id="ARBA00022989"/>
    </source>
</evidence>
<dbReference type="Gene3D" id="1.10.287.130">
    <property type="match status" value="1"/>
</dbReference>
<evidence type="ECO:0000256" key="4">
    <source>
        <dbReference type="ARBA" id="ARBA00022475"/>
    </source>
</evidence>
<dbReference type="PROSITE" id="PS50109">
    <property type="entry name" value="HIS_KIN"/>
    <property type="match status" value="1"/>
</dbReference>
<dbReference type="InterPro" id="IPR005467">
    <property type="entry name" value="His_kinase_dom"/>
</dbReference>
<feature type="transmembrane region" description="Helical" evidence="14">
    <location>
        <begin position="12"/>
        <end position="35"/>
    </location>
</feature>
<keyword evidence="6" id="KW-0808">Transferase</keyword>
<dbReference type="SMART" id="SM00388">
    <property type="entry name" value="HisKA"/>
    <property type="match status" value="1"/>
</dbReference>
<evidence type="ECO:0000313" key="17">
    <source>
        <dbReference type="Proteomes" id="UP000579281"/>
    </source>
</evidence>
<accession>A0A841L0P3</accession>
<evidence type="ECO:0000256" key="13">
    <source>
        <dbReference type="ARBA" id="ARBA00023136"/>
    </source>
</evidence>
<sequence>MHRLNSKNIAMKIFIFSLSISILLTTALVTISYYLTEELTFDLVHDNSSKNIRAHGESVGHWIDKQITVMETYASSPTIRSMNWDQIEPYLRNEVLKGKGPYEQFFLADPSGNYHTTGKRDAGNLKDRDYFHKVMAGNSVFTQPLLSKTLGRFTYIIAIPIWGEKQEVIGLLGASIDFSTLKAYVDSFRVNHKSSYSYIVDQKGYVIAHPNTDYITKLNITIPSKVIPPELARNAWQVIQNEEGCIDYTFKDVKTYAYYKKIPHTDGWTLVTRVPFDYLYEPIKAKNRRLFIIGSIATMFIGFFSLFIGMLVSKPLVHLKKTLEENTSLLEKTLRHDQFKTEFFSNISHELKTPLNIIFGNIQLMELASNQKQDSPSYFKSTKYLSVMKQNCYRLMRLIDNLIDITRIDAGYIKLNLENHNIVEIVEEITLSTVEYIENKGKMIEFDTDTEEKMMACDPDKIERIMLNLISNAVKFTNLGDLIQVNVFDHNERVLICVKDSGIGIPEEKQQQIFERFAQVDSSLNKNQEGSGIGLSLVKSLVEMHGGTISVESQVGKGTEFVISLPVQHVHSDDNTMDGALTSKQNKVERIHIEFSDIYS</sequence>
<dbReference type="EMBL" id="JACHEN010000017">
    <property type="protein sequence ID" value="MBB6216742.1"/>
    <property type="molecule type" value="Genomic_DNA"/>
</dbReference>
<dbReference type="SUPFAM" id="SSF103190">
    <property type="entry name" value="Sensory domain-like"/>
    <property type="match status" value="1"/>
</dbReference>
<keyword evidence="12" id="KW-0902">Two-component regulatory system</keyword>
<evidence type="ECO:0000256" key="12">
    <source>
        <dbReference type="ARBA" id="ARBA00023012"/>
    </source>
</evidence>
<dbReference type="SUPFAM" id="SSF55874">
    <property type="entry name" value="ATPase domain of HSP90 chaperone/DNA topoisomerase II/histidine kinase"/>
    <property type="match status" value="1"/>
</dbReference>
<dbReference type="CDD" id="cd16922">
    <property type="entry name" value="HATPase_EvgS-ArcB-TorS-like"/>
    <property type="match status" value="1"/>
</dbReference>
<dbReference type="CDD" id="cd00082">
    <property type="entry name" value="HisKA"/>
    <property type="match status" value="1"/>
</dbReference>
<comment type="caution">
    <text evidence="16">The sequence shown here is derived from an EMBL/GenBank/DDBJ whole genome shotgun (WGS) entry which is preliminary data.</text>
</comment>
<dbReference type="PANTHER" id="PTHR43547">
    <property type="entry name" value="TWO-COMPONENT HISTIDINE KINASE"/>
    <property type="match status" value="1"/>
</dbReference>
<dbReference type="EC" id="2.7.13.3" evidence="3"/>
<evidence type="ECO:0000256" key="7">
    <source>
        <dbReference type="ARBA" id="ARBA00022692"/>
    </source>
</evidence>
<dbReference type="GO" id="GO:0005524">
    <property type="term" value="F:ATP binding"/>
    <property type="evidence" value="ECO:0007669"/>
    <property type="project" value="UniProtKB-KW"/>
</dbReference>
<keyword evidence="5" id="KW-0597">Phosphoprotein</keyword>
<dbReference type="PRINTS" id="PR00344">
    <property type="entry name" value="BCTRLSENSOR"/>
</dbReference>
<dbReference type="InterPro" id="IPR004358">
    <property type="entry name" value="Sig_transdc_His_kin-like_C"/>
</dbReference>